<evidence type="ECO:0000256" key="1">
    <source>
        <dbReference type="ARBA" id="ARBA00004948"/>
    </source>
</evidence>
<evidence type="ECO:0000259" key="2">
    <source>
        <dbReference type="Pfam" id="PF03070"/>
    </source>
</evidence>
<dbReference type="CDD" id="cd19365">
    <property type="entry name" value="TenA_C-like"/>
    <property type="match status" value="1"/>
</dbReference>
<dbReference type="RefSeq" id="WP_092807417.1">
    <property type="nucleotide sequence ID" value="NZ_FMUH01000007.1"/>
</dbReference>
<reference evidence="4" key="1">
    <citation type="submission" date="2016-10" db="EMBL/GenBank/DDBJ databases">
        <authorList>
            <person name="Varghese N."/>
            <person name="Submissions S."/>
        </authorList>
    </citation>
    <scope>NUCLEOTIDE SEQUENCE [LARGE SCALE GENOMIC DNA]</scope>
    <source>
        <strain evidence="4">DSM 45722</strain>
    </source>
</reference>
<dbReference type="Proteomes" id="UP000198981">
    <property type="component" value="Unassembled WGS sequence"/>
</dbReference>
<dbReference type="OrthoDB" id="34166at2"/>
<proteinExistence type="predicted"/>
<accession>A0A1G4Z0H5</accession>
<evidence type="ECO:0000313" key="3">
    <source>
        <dbReference type="EMBL" id="SCX59146.1"/>
    </source>
</evidence>
<gene>
    <name evidence="3" type="ORF">SAMN03159343_3904</name>
</gene>
<dbReference type="InterPro" id="IPR050967">
    <property type="entry name" value="Thiamine_Salvage_TenA"/>
</dbReference>
<comment type="pathway">
    <text evidence="1">Cofactor biosynthesis; thiamine diphosphate biosynthesis.</text>
</comment>
<name>A0A1G4Z0H5_9ACTN</name>
<dbReference type="STRING" id="1960309.SAMN03159343_3904"/>
<dbReference type="Pfam" id="PF03070">
    <property type="entry name" value="TENA_THI-4"/>
    <property type="match status" value="1"/>
</dbReference>
<dbReference type="InterPro" id="IPR016084">
    <property type="entry name" value="Haem_Oase-like_multi-hlx"/>
</dbReference>
<dbReference type="Gene3D" id="1.20.910.10">
    <property type="entry name" value="Heme oxygenase-like"/>
    <property type="match status" value="1"/>
</dbReference>
<organism evidence="3 4">
    <name type="scientific">Klenkia marina</name>
    <dbReference type="NCBI Taxonomy" id="1960309"/>
    <lineage>
        <taxon>Bacteria</taxon>
        <taxon>Bacillati</taxon>
        <taxon>Actinomycetota</taxon>
        <taxon>Actinomycetes</taxon>
        <taxon>Geodermatophilales</taxon>
        <taxon>Geodermatophilaceae</taxon>
        <taxon>Klenkia</taxon>
    </lineage>
</organism>
<keyword evidence="4" id="KW-1185">Reference proteome</keyword>
<evidence type="ECO:0000313" key="4">
    <source>
        <dbReference type="Proteomes" id="UP000198981"/>
    </source>
</evidence>
<dbReference type="PANTHER" id="PTHR43198:SF2">
    <property type="entry name" value="SI:CH1073-67J19.1-RELATED"/>
    <property type="match status" value="1"/>
</dbReference>
<sequence length="225" mass="23735">MSVTDDAWAATAAVRAEIDALPFLAELADGTLSSAAFRCYLEQDALYLAGYAKALALLAARAPDPQAASFWASSAHTAAVVETALHGDLLELLGGGERTTEHSPTCLAYVSYLVATTATEPYAVGCAAVLPCFWVYAHTGARLAPAARAVVDHPYLRWVTTYDDPAFQQSTRRARELTDAAATPETAPAMLRAFAIATAYERDFWSSVPRQSGGSAGLRSGSSVA</sequence>
<dbReference type="EMBL" id="FMUH01000007">
    <property type="protein sequence ID" value="SCX59146.1"/>
    <property type="molecule type" value="Genomic_DNA"/>
</dbReference>
<dbReference type="SUPFAM" id="SSF48613">
    <property type="entry name" value="Heme oxygenase-like"/>
    <property type="match status" value="1"/>
</dbReference>
<feature type="domain" description="Thiaminase-2/PQQC" evidence="2">
    <location>
        <begin position="22"/>
        <end position="208"/>
    </location>
</feature>
<dbReference type="GO" id="GO:0005829">
    <property type="term" value="C:cytosol"/>
    <property type="evidence" value="ECO:0007669"/>
    <property type="project" value="TreeGrafter"/>
</dbReference>
<dbReference type="InterPro" id="IPR004305">
    <property type="entry name" value="Thiaminase-2/PQQC"/>
</dbReference>
<protein>
    <submittedName>
        <fullName evidence="3">Thiaminase (Transcriptional activator TenA)</fullName>
    </submittedName>
</protein>
<dbReference type="PANTHER" id="PTHR43198">
    <property type="entry name" value="BIFUNCTIONAL TH2 PROTEIN"/>
    <property type="match status" value="1"/>
</dbReference>
<dbReference type="AlphaFoldDB" id="A0A1G4Z0H5"/>